<proteinExistence type="predicted"/>
<name>A0A4V5NU82_9GAMM</name>
<dbReference type="InterPro" id="IPR001466">
    <property type="entry name" value="Beta-lactam-related"/>
</dbReference>
<dbReference type="AlphaFoldDB" id="A0A4V5NU82"/>
<keyword evidence="3" id="KW-1185">Reference proteome</keyword>
<dbReference type="RefSeq" id="WP_136735801.1">
    <property type="nucleotide sequence ID" value="NZ_SWDB01000021.1"/>
</dbReference>
<dbReference type="InterPro" id="IPR012338">
    <property type="entry name" value="Beta-lactam/transpept-like"/>
</dbReference>
<sequence>MIRVLTSSPEFQRVTQTFAEHFNRDDEFQDVGASFSVYQHGVKRLELIGGLQQDNADIPWQPQTLTNVWSTSKGIIAIAIAQLVDSGELNYQLPVRHWWPEFAANGKAEITLAQLLSHQAGLNGFKEPTSPDDLYDWSLITQRLAQQAPLWSPGSTASYHGMTFGWLAGEIIRRSTGLMPADYIRTQIAEPLAADLHIGLPVPRKPNVALIIPPEPDKQPIYLNDIARHTIQNPVPDALLANCDAWQQAQIPAVNIHATADALAKVYAATISNDRKKALFRKSTLQQMTTAYNAGKDEMLGDRYWGAGVALNSNGLYGPNRGAFGHSGWGGSFACADPQSGISMAYITRRMGSALNGDPRAQNLIKAVYEDIMPGFNPSHSPVK</sequence>
<dbReference type="PANTHER" id="PTHR43319">
    <property type="entry name" value="BETA-LACTAMASE-RELATED"/>
    <property type="match status" value="1"/>
</dbReference>
<dbReference type="OrthoDB" id="5705574at2"/>
<comment type="caution">
    <text evidence="2">The sequence shown here is derived from an EMBL/GenBank/DDBJ whole genome shotgun (WGS) entry which is preliminary data.</text>
</comment>
<evidence type="ECO:0000313" key="2">
    <source>
        <dbReference type="EMBL" id="TKB45315.1"/>
    </source>
</evidence>
<evidence type="ECO:0000259" key="1">
    <source>
        <dbReference type="Pfam" id="PF00144"/>
    </source>
</evidence>
<dbReference type="Gene3D" id="3.40.710.10">
    <property type="entry name" value="DD-peptidase/beta-lactamase superfamily"/>
    <property type="match status" value="1"/>
</dbReference>
<gene>
    <name evidence="2" type="ORF">E8M12_08925</name>
</gene>
<feature type="domain" description="Beta-lactamase-related" evidence="1">
    <location>
        <begin position="28"/>
        <end position="363"/>
    </location>
</feature>
<evidence type="ECO:0000313" key="3">
    <source>
        <dbReference type="Proteomes" id="UP000307999"/>
    </source>
</evidence>
<dbReference type="EMBL" id="SWDB01000021">
    <property type="protein sequence ID" value="TKB45315.1"/>
    <property type="molecule type" value="Genomic_DNA"/>
</dbReference>
<dbReference type="Proteomes" id="UP000307999">
    <property type="component" value="Unassembled WGS sequence"/>
</dbReference>
<dbReference type="Pfam" id="PF00144">
    <property type="entry name" value="Beta-lactamase"/>
    <property type="match status" value="1"/>
</dbReference>
<reference evidence="2 3" key="1">
    <citation type="submission" date="2019-04" db="EMBL/GenBank/DDBJ databases">
        <title>Thalassotalea guangxiensis sp. nov., isolated from sediment of the coastal wetland.</title>
        <authorList>
            <person name="Zheng S."/>
            <person name="Zhang D."/>
        </authorList>
    </citation>
    <scope>NUCLEOTIDE SEQUENCE [LARGE SCALE GENOMIC DNA]</scope>
    <source>
        <strain evidence="2 3">ZS-4</strain>
    </source>
</reference>
<accession>A0A4V5NU82</accession>
<dbReference type="PANTHER" id="PTHR43319:SF3">
    <property type="entry name" value="BETA-LACTAMASE-RELATED DOMAIN-CONTAINING PROTEIN"/>
    <property type="match status" value="1"/>
</dbReference>
<dbReference type="SUPFAM" id="SSF56601">
    <property type="entry name" value="beta-lactamase/transpeptidase-like"/>
    <property type="match status" value="1"/>
</dbReference>
<protein>
    <submittedName>
        <fullName evidence="2">Beta-lactamase family protein</fullName>
    </submittedName>
</protein>
<dbReference type="InterPro" id="IPR052907">
    <property type="entry name" value="Beta-lactamase/esterase"/>
</dbReference>
<organism evidence="2 3">
    <name type="scientific">Thalassotalea mangrovi</name>
    <dbReference type="NCBI Taxonomy" id="2572245"/>
    <lineage>
        <taxon>Bacteria</taxon>
        <taxon>Pseudomonadati</taxon>
        <taxon>Pseudomonadota</taxon>
        <taxon>Gammaproteobacteria</taxon>
        <taxon>Alteromonadales</taxon>
        <taxon>Colwelliaceae</taxon>
        <taxon>Thalassotalea</taxon>
    </lineage>
</organism>